<keyword evidence="1" id="KW-0732">Signal</keyword>
<dbReference type="Pfam" id="PF16974">
    <property type="entry name" value="NAR2"/>
    <property type="match status" value="1"/>
</dbReference>
<proteinExistence type="evidence at transcript level"/>
<feature type="signal peptide" evidence="1">
    <location>
        <begin position="1"/>
        <end position="21"/>
    </location>
</feature>
<dbReference type="AlphaFoldDB" id="A0A1S6YD89"/>
<dbReference type="PIRSF" id="PIRSF012939">
    <property type="entry name" value="Transpt_NO3_Nar2"/>
    <property type="match status" value="1"/>
</dbReference>
<dbReference type="GO" id="GO:0015112">
    <property type="term" value="F:nitrate transmembrane transporter activity"/>
    <property type="evidence" value="ECO:0007669"/>
    <property type="project" value="TreeGrafter"/>
</dbReference>
<evidence type="ECO:0000256" key="1">
    <source>
        <dbReference type="PIRNR" id="PIRNR012939"/>
    </source>
</evidence>
<dbReference type="PANTHER" id="PTHR34806">
    <property type="entry name" value="HIGH-AFFINITY NITRATE TRANSPORTER 3.2"/>
    <property type="match status" value="1"/>
</dbReference>
<accession>A0A1S6YD89</accession>
<name>A0A1S6YD89_PINPS</name>
<organism evidence="2">
    <name type="scientific">Pinus pinaster</name>
    <name type="common">Maritime pine</name>
    <dbReference type="NCBI Taxonomy" id="71647"/>
    <lineage>
        <taxon>Eukaryota</taxon>
        <taxon>Viridiplantae</taxon>
        <taxon>Streptophyta</taxon>
        <taxon>Embryophyta</taxon>
        <taxon>Tracheophyta</taxon>
        <taxon>Spermatophyta</taxon>
        <taxon>Pinopsida</taxon>
        <taxon>Pinidae</taxon>
        <taxon>Conifers I</taxon>
        <taxon>Pinales</taxon>
        <taxon>Pinaceae</taxon>
        <taxon>Pinus</taxon>
        <taxon>Pinus subgen. Pinus</taxon>
    </lineage>
</organism>
<protein>
    <recommendedName>
        <fullName evidence="1">High-affinity nitrate transporter</fullName>
    </recommendedName>
</protein>
<dbReference type="InterPro" id="IPR016605">
    <property type="entry name" value="Transptr_NO3_Nar2"/>
</dbReference>
<keyword evidence="1" id="KW-0472">Membrane</keyword>
<gene>
    <name evidence="2" type="primary">NRT3.1</name>
</gene>
<keyword evidence="1" id="KW-0534">Nitrate assimilation</keyword>
<feature type="chain" id="PRO_5017107260" description="High-affinity nitrate transporter" evidence="1">
    <location>
        <begin position="22"/>
        <end position="207"/>
    </location>
</feature>
<dbReference type="GO" id="GO:0042128">
    <property type="term" value="P:nitrate assimilation"/>
    <property type="evidence" value="ECO:0007669"/>
    <property type="project" value="UniProtKB-UniRule"/>
</dbReference>
<keyword evidence="1" id="KW-0812">Transmembrane</keyword>
<dbReference type="GO" id="GO:0010167">
    <property type="term" value="P:response to nitrate"/>
    <property type="evidence" value="ECO:0007669"/>
    <property type="project" value="UniProtKB-UniRule"/>
</dbReference>
<dbReference type="GO" id="GO:0005886">
    <property type="term" value="C:plasma membrane"/>
    <property type="evidence" value="ECO:0007669"/>
    <property type="project" value="UniProtKB-UniRule"/>
</dbReference>
<comment type="function">
    <text evidence="1">Involved in nitrate transport.</text>
</comment>
<reference evidence="2" key="1">
    <citation type="submission" date="2016-10" db="EMBL/GenBank/DDBJ databases">
        <title>Molecular fundamentals of nitrogen uptake and transport in trees.</title>
        <authorList>
            <person name="Castro-Rodriguez V."/>
            <person name="Canas R.A."/>
            <person name="de la Torre F."/>
            <person name="Pascual B."/>
            <person name="Avila C."/>
            <person name="Canovas F.M."/>
        </authorList>
    </citation>
    <scope>NUCLEOTIDE SEQUENCE</scope>
</reference>
<evidence type="ECO:0000313" key="2">
    <source>
        <dbReference type="EMBL" id="AQX43117.1"/>
    </source>
</evidence>
<dbReference type="PANTHER" id="PTHR34806:SF1">
    <property type="entry name" value="HIGH-AFFINITY NITRATE TRANSPORTER 3.1"/>
    <property type="match status" value="1"/>
</dbReference>
<comment type="similarity">
    <text evidence="1">Belongs to the NAR2 family.</text>
</comment>
<keyword evidence="1" id="KW-1133">Transmembrane helix</keyword>
<keyword evidence="1" id="KW-1003">Cell membrane</keyword>
<dbReference type="EMBL" id="KX986700">
    <property type="protein sequence ID" value="AQX43117.1"/>
    <property type="molecule type" value="mRNA"/>
</dbReference>
<feature type="transmembrane region" description="Helical" evidence="1">
    <location>
        <begin position="176"/>
        <end position="195"/>
    </location>
</feature>
<sequence length="207" mass="22713">MGISIFVSCVVISCLVASATAGVEFSTLPRTLGVIATINSSIPNVGMAGIDKLLVTWWVNQSSSPVVSEYKTVQVKLCFAPESQVDRSWRKTNNDLKKDKTCQFVMTKQPYNSNIQNNTVAWTVERDVPTAIYFVRAYILDASGIQVAYGQSTNKAKTANLFKIQSISGRHVSLDIASAVFSAFSVVSLFGFFIVEKMSARKAYQKT</sequence>